<organism evidence="2 3">
    <name type="scientific">Portunus trituberculatus</name>
    <name type="common">Swimming crab</name>
    <name type="synonym">Neptunus trituberculatus</name>
    <dbReference type="NCBI Taxonomy" id="210409"/>
    <lineage>
        <taxon>Eukaryota</taxon>
        <taxon>Metazoa</taxon>
        <taxon>Ecdysozoa</taxon>
        <taxon>Arthropoda</taxon>
        <taxon>Crustacea</taxon>
        <taxon>Multicrustacea</taxon>
        <taxon>Malacostraca</taxon>
        <taxon>Eumalacostraca</taxon>
        <taxon>Eucarida</taxon>
        <taxon>Decapoda</taxon>
        <taxon>Pleocyemata</taxon>
        <taxon>Brachyura</taxon>
        <taxon>Eubrachyura</taxon>
        <taxon>Portunoidea</taxon>
        <taxon>Portunidae</taxon>
        <taxon>Portuninae</taxon>
        <taxon>Portunus</taxon>
    </lineage>
</organism>
<feature type="compositionally biased region" description="Basic residues" evidence="1">
    <location>
        <begin position="159"/>
        <end position="168"/>
    </location>
</feature>
<dbReference type="AlphaFoldDB" id="A0A5B7HL94"/>
<evidence type="ECO:0000256" key="1">
    <source>
        <dbReference type="SAM" id="MobiDB-lite"/>
    </source>
</evidence>
<keyword evidence="3" id="KW-1185">Reference proteome</keyword>
<evidence type="ECO:0000313" key="3">
    <source>
        <dbReference type="Proteomes" id="UP000324222"/>
    </source>
</evidence>
<feature type="region of interest" description="Disordered" evidence="1">
    <location>
        <begin position="145"/>
        <end position="185"/>
    </location>
</feature>
<protein>
    <submittedName>
        <fullName evidence="2">Uncharacterized protein</fullName>
    </submittedName>
</protein>
<comment type="caution">
    <text evidence="2">The sequence shown here is derived from an EMBL/GenBank/DDBJ whole genome shotgun (WGS) entry which is preliminary data.</text>
</comment>
<reference evidence="2 3" key="1">
    <citation type="submission" date="2019-05" db="EMBL/GenBank/DDBJ databases">
        <title>Another draft genome of Portunus trituberculatus and its Hox gene families provides insights of decapod evolution.</title>
        <authorList>
            <person name="Jeong J.-H."/>
            <person name="Song I."/>
            <person name="Kim S."/>
            <person name="Choi T."/>
            <person name="Kim D."/>
            <person name="Ryu S."/>
            <person name="Kim W."/>
        </authorList>
    </citation>
    <scope>NUCLEOTIDE SEQUENCE [LARGE SCALE GENOMIC DNA]</scope>
    <source>
        <tissue evidence="2">Muscle</tissue>
    </source>
</reference>
<dbReference type="EMBL" id="VSRR010037206">
    <property type="protein sequence ID" value="MPC73641.1"/>
    <property type="molecule type" value="Genomic_DNA"/>
</dbReference>
<feature type="compositionally biased region" description="Low complexity" evidence="1">
    <location>
        <begin position="233"/>
        <end position="248"/>
    </location>
</feature>
<accession>A0A5B7HL94</accession>
<name>A0A5B7HL94_PORTR</name>
<proteinExistence type="predicted"/>
<feature type="compositionally biased region" description="Pro residues" evidence="1">
    <location>
        <begin position="223"/>
        <end position="232"/>
    </location>
</feature>
<sequence length="280" mass="30437">MLGHSVNTCRSSVRCARCSGPHPSRKGDKGEVCDKPFHCFQCRGSHGPWSLHCPHNLHAQQLYIRLASEDKSLPVINKQLRALQLPRPQRQTPTPAIPAPTIPPRSAALVVEPGYSFASVASRNRFAALQDPPIEAAIVAQEEDTMPTPHIPTPPATHVAHHRRKPGRRSGVQSPPPTPVPDAEPGLLPVTVVAEVHHPPRNARHPETPCHHPHRAPGQYSNSPPPSRPSSPPQNSTSPTATASTSSSASEFLPSILDLIWHGYHLYRKGVSFPDIITTL</sequence>
<feature type="region of interest" description="Disordered" evidence="1">
    <location>
        <begin position="200"/>
        <end position="248"/>
    </location>
</feature>
<gene>
    <name evidence="2" type="ORF">E2C01_067977</name>
</gene>
<dbReference type="OrthoDB" id="7487068at2759"/>
<dbReference type="Proteomes" id="UP000324222">
    <property type="component" value="Unassembled WGS sequence"/>
</dbReference>
<evidence type="ECO:0000313" key="2">
    <source>
        <dbReference type="EMBL" id="MPC73641.1"/>
    </source>
</evidence>